<dbReference type="RefSeq" id="WP_118764161.1">
    <property type="nucleotide sequence ID" value="NZ_CABJCF010000001.1"/>
</dbReference>
<evidence type="ECO:0000259" key="1">
    <source>
        <dbReference type="PROSITE" id="PS50995"/>
    </source>
</evidence>
<dbReference type="Proteomes" id="UP000284731">
    <property type="component" value="Unassembled WGS sequence"/>
</dbReference>
<dbReference type="InterPro" id="IPR036390">
    <property type="entry name" value="WH_DNA-bd_sf"/>
</dbReference>
<dbReference type="SUPFAM" id="SSF46785">
    <property type="entry name" value="Winged helix' DNA-binding domain"/>
    <property type="match status" value="1"/>
</dbReference>
<dbReference type="PROSITE" id="PS50995">
    <property type="entry name" value="HTH_MARR_2"/>
    <property type="match status" value="1"/>
</dbReference>
<evidence type="ECO:0000313" key="3">
    <source>
        <dbReference type="Proteomes" id="UP000284731"/>
    </source>
</evidence>
<dbReference type="Pfam" id="PF12802">
    <property type="entry name" value="MarR_2"/>
    <property type="match status" value="1"/>
</dbReference>
<organism evidence="2 3">
    <name type="scientific">Solobacterium moorei</name>
    <dbReference type="NCBI Taxonomy" id="102148"/>
    <lineage>
        <taxon>Bacteria</taxon>
        <taxon>Bacillati</taxon>
        <taxon>Bacillota</taxon>
        <taxon>Erysipelotrichia</taxon>
        <taxon>Erysipelotrichales</taxon>
        <taxon>Erysipelotrichaceae</taxon>
        <taxon>Solobacterium</taxon>
    </lineage>
</organism>
<proteinExistence type="predicted"/>
<dbReference type="InterPro" id="IPR000835">
    <property type="entry name" value="HTH_MarR-typ"/>
</dbReference>
<dbReference type="AlphaFoldDB" id="A0A412PHQ3"/>
<name>A0A412PHQ3_9FIRM</name>
<sequence>MNKKGRDFVIATNAFSHCIQAIKAEEIKSTKLKGAETMLLLYLGFNPEGLTNTELVECSKMDKAAVSRSLADLAKGKFIRFEYRNGKSRYGAHAVLTTTGKEVTEHIVERIGKVLTKALGHLSNEEKKFFVANMATVASAMLEIVE</sequence>
<comment type="caution">
    <text evidence="2">The sequence shown here is derived from an EMBL/GenBank/DDBJ whole genome shotgun (WGS) entry which is preliminary data.</text>
</comment>
<dbReference type="Gene3D" id="1.10.10.10">
    <property type="entry name" value="Winged helix-like DNA-binding domain superfamily/Winged helix DNA-binding domain"/>
    <property type="match status" value="1"/>
</dbReference>
<dbReference type="InterPro" id="IPR036388">
    <property type="entry name" value="WH-like_DNA-bd_sf"/>
</dbReference>
<evidence type="ECO:0000313" key="2">
    <source>
        <dbReference type="EMBL" id="RGT57680.1"/>
    </source>
</evidence>
<dbReference type="GO" id="GO:0003700">
    <property type="term" value="F:DNA-binding transcription factor activity"/>
    <property type="evidence" value="ECO:0007669"/>
    <property type="project" value="InterPro"/>
</dbReference>
<accession>A0A412PHQ3</accession>
<dbReference type="EMBL" id="QRWX01000001">
    <property type="protein sequence ID" value="RGT57680.1"/>
    <property type="molecule type" value="Genomic_DNA"/>
</dbReference>
<feature type="domain" description="HTH marR-type" evidence="1">
    <location>
        <begin position="1"/>
        <end position="139"/>
    </location>
</feature>
<protein>
    <submittedName>
        <fullName evidence="2">MarR family transcriptional regulator</fullName>
    </submittedName>
</protein>
<reference evidence="2 3" key="1">
    <citation type="submission" date="2018-08" db="EMBL/GenBank/DDBJ databases">
        <title>A genome reference for cultivated species of the human gut microbiota.</title>
        <authorList>
            <person name="Zou Y."/>
            <person name="Xue W."/>
            <person name="Luo G."/>
        </authorList>
    </citation>
    <scope>NUCLEOTIDE SEQUENCE [LARGE SCALE GENOMIC DNA]</scope>
    <source>
        <strain evidence="2 3">AF18-46</strain>
    </source>
</reference>
<dbReference type="SMART" id="SM00347">
    <property type="entry name" value="HTH_MARR"/>
    <property type="match status" value="1"/>
</dbReference>
<gene>
    <name evidence="2" type="ORF">DWX20_01130</name>
</gene>